<dbReference type="Gramene" id="mRNA:HanXRQr2_Chr16g0741291">
    <property type="protein sequence ID" value="CDS:HanXRQr2_Chr16g0741291.1"/>
    <property type="gene ID" value="HanXRQr2_Chr16g0741291"/>
</dbReference>
<dbReference type="EMBL" id="MNCJ02000331">
    <property type="protein sequence ID" value="KAF5759441.1"/>
    <property type="molecule type" value="Genomic_DNA"/>
</dbReference>
<comment type="caution">
    <text evidence="1">The sequence shown here is derived from an EMBL/GenBank/DDBJ whole genome shotgun (WGS) entry which is preliminary data.</text>
</comment>
<organism evidence="1 2">
    <name type="scientific">Helianthus annuus</name>
    <name type="common">Common sunflower</name>
    <dbReference type="NCBI Taxonomy" id="4232"/>
    <lineage>
        <taxon>Eukaryota</taxon>
        <taxon>Viridiplantae</taxon>
        <taxon>Streptophyta</taxon>
        <taxon>Embryophyta</taxon>
        <taxon>Tracheophyta</taxon>
        <taxon>Spermatophyta</taxon>
        <taxon>Magnoliopsida</taxon>
        <taxon>eudicotyledons</taxon>
        <taxon>Gunneridae</taxon>
        <taxon>Pentapetalae</taxon>
        <taxon>asterids</taxon>
        <taxon>campanulids</taxon>
        <taxon>Asterales</taxon>
        <taxon>Asteraceae</taxon>
        <taxon>Asteroideae</taxon>
        <taxon>Heliantheae alliance</taxon>
        <taxon>Heliantheae</taxon>
        <taxon>Helianthus</taxon>
    </lineage>
</organism>
<accession>A0A9K3DSF7</accession>
<evidence type="ECO:0000313" key="1">
    <source>
        <dbReference type="EMBL" id="KAF5759441.1"/>
    </source>
</evidence>
<reference evidence="1" key="1">
    <citation type="journal article" date="2017" name="Nature">
        <title>The sunflower genome provides insights into oil metabolism, flowering and Asterid evolution.</title>
        <authorList>
            <person name="Badouin H."/>
            <person name="Gouzy J."/>
            <person name="Grassa C.J."/>
            <person name="Murat F."/>
            <person name="Staton S.E."/>
            <person name="Cottret L."/>
            <person name="Lelandais-Briere C."/>
            <person name="Owens G.L."/>
            <person name="Carrere S."/>
            <person name="Mayjonade B."/>
            <person name="Legrand L."/>
            <person name="Gill N."/>
            <person name="Kane N.C."/>
            <person name="Bowers J.E."/>
            <person name="Hubner S."/>
            <person name="Bellec A."/>
            <person name="Berard A."/>
            <person name="Berges H."/>
            <person name="Blanchet N."/>
            <person name="Boniface M.C."/>
            <person name="Brunel D."/>
            <person name="Catrice O."/>
            <person name="Chaidir N."/>
            <person name="Claudel C."/>
            <person name="Donnadieu C."/>
            <person name="Faraut T."/>
            <person name="Fievet G."/>
            <person name="Helmstetter N."/>
            <person name="King M."/>
            <person name="Knapp S.J."/>
            <person name="Lai Z."/>
            <person name="Le Paslier M.C."/>
            <person name="Lippi Y."/>
            <person name="Lorenzon L."/>
            <person name="Mandel J.R."/>
            <person name="Marage G."/>
            <person name="Marchand G."/>
            <person name="Marquand E."/>
            <person name="Bret-Mestries E."/>
            <person name="Morien E."/>
            <person name="Nambeesan S."/>
            <person name="Nguyen T."/>
            <person name="Pegot-Espagnet P."/>
            <person name="Pouilly N."/>
            <person name="Raftis F."/>
            <person name="Sallet E."/>
            <person name="Schiex T."/>
            <person name="Thomas J."/>
            <person name="Vandecasteele C."/>
            <person name="Vares D."/>
            <person name="Vear F."/>
            <person name="Vautrin S."/>
            <person name="Crespi M."/>
            <person name="Mangin B."/>
            <person name="Burke J.M."/>
            <person name="Salse J."/>
            <person name="Munos S."/>
            <person name="Vincourt P."/>
            <person name="Rieseberg L.H."/>
            <person name="Langlade N.B."/>
        </authorList>
    </citation>
    <scope>NUCLEOTIDE SEQUENCE</scope>
    <source>
        <tissue evidence="1">Leaves</tissue>
    </source>
</reference>
<proteinExistence type="predicted"/>
<evidence type="ECO:0000313" key="2">
    <source>
        <dbReference type="Proteomes" id="UP000215914"/>
    </source>
</evidence>
<dbReference type="AlphaFoldDB" id="A0A9K3DSF7"/>
<sequence>MCAFVGGGGGVKSDNLGVNIVQDDNVIQNLNDTIPMFLGMHGNLVKRLTPCSPILFRVIRFINFNKSF</sequence>
<protein>
    <submittedName>
        <fullName evidence="1">Uncharacterized protein</fullName>
    </submittedName>
</protein>
<dbReference type="Proteomes" id="UP000215914">
    <property type="component" value="Unassembled WGS sequence"/>
</dbReference>
<gene>
    <name evidence="1" type="ORF">HanXRQr2_Chr16g0741291</name>
</gene>
<keyword evidence="2" id="KW-1185">Reference proteome</keyword>
<name>A0A9K3DSF7_HELAN</name>
<reference evidence="1" key="2">
    <citation type="submission" date="2020-06" db="EMBL/GenBank/DDBJ databases">
        <title>Helianthus annuus Genome sequencing and assembly Release 2.</title>
        <authorList>
            <person name="Gouzy J."/>
            <person name="Langlade N."/>
            <person name="Munos S."/>
        </authorList>
    </citation>
    <scope>NUCLEOTIDE SEQUENCE</scope>
    <source>
        <tissue evidence="1">Leaves</tissue>
    </source>
</reference>